<evidence type="ECO:0000313" key="2">
    <source>
        <dbReference type="EMBL" id="MFC1852380.1"/>
    </source>
</evidence>
<feature type="transmembrane region" description="Helical" evidence="1">
    <location>
        <begin position="72"/>
        <end position="96"/>
    </location>
</feature>
<evidence type="ECO:0000256" key="1">
    <source>
        <dbReference type="SAM" id="Phobius"/>
    </source>
</evidence>
<proteinExistence type="predicted"/>
<dbReference type="EMBL" id="JBHPBY010000305">
    <property type="protein sequence ID" value="MFC1852380.1"/>
    <property type="molecule type" value="Genomic_DNA"/>
</dbReference>
<protein>
    <submittedName>
        <fullName evidence="2">DUF2938 family protein</fullName>
    </submittedName>
</protein>
<gene>
    <name evidence="2" type="ORF">ACFL27_19455</name>
</gene>
<organism evidence="2 3">
    <name type="scientific">candidate division CSSED10-310 bacterium</name>
    <dbReference type="NCBI Taxonomy" id="2855610"/>
    <lineage>
        <taxon>Bacteria</taxon>
        <taxon>Bacteria division CSSED10-310</taxon>
    </lineage>
</organism>
<comment type="caution">
    <text evidence="2">The sequence shown here is derived from an EMBL/GenBank/DDBJ whole genome shotgun (WGS) entry which is preliminary data.</text>
</comment>
<keyword evidence="1" id="KW-0472">Membrane</keyword>
<keyword evidence="1" id="KW-1133">Transmembrane helix</keyword>
<feature type="transmembrane region" description="Helical" evidence="1">
    <location>
        <begin position="102"/>
        <end position="128"/>
    </location>
</feature>
<dbReference type="InterPro" id="IPR021329">
    <property type="entry name" value="DUF2938"/>
</dbReference>
<evidence type="ECO:0000313" key="3">
    <source>
        <dbReference type="Proteomes" id="UP001594351"/>
    </source>
</evidence>
<accession>A0ABV6Z1R2</accession>
<keyword evidence="3" id="KW-1185">Reference proteome</keyword>
<dbReference type="Proteomes" id="UP001594351">
    <property type="component" value="Unassembled WGS sequence"/>
</dbReference>
<keyword evidence="1" id="KW-0812">Transmembrane</keyword>
<sequence length="165" mass="18003">MYSETITSIGYGVCYGVAATVTMDVLGTVSQRIGLTAGAKGKWVGRWYLGIAQGQFFHSDIAASPEQPGEKWAALIGHYIIGIILAVFYVLGASWLGISPGLFLVAIGYGLATCVFPWFLVFPALGFGLFGRQGQPELRLFFSSLMNHFFYGLGIWWTAKLFQLS</sequence>
<dbReference type="Pfam" id="PF11158">
    <property type="entry name" value="DUF2938"/>
    <property type="match status" value="1"/>
</dbReference>
<reference evidence="2 3" key="1">
    <citation type="submission" date="2024-09" db="EMBL/GenBank/DDBJ databases">
        <title>Laminarin stimulates single cell rates of sulfate reduction while oxygen inhibits transcriptomic activity in coastal marine sediment.</title>
        <authorList>
            <person name="Lindsay M."/>
            <person name="Orcutt B."/>
            <person name="Emerson D."/>
            <person name="Stepanauskas R."/>
            <person name="D'Angelo T."/>
        </authorList>
    </citation>
    <scope>NUCLEOTIDE SEQUENCE [LARGE SCALE GENOMIC DNA]</scope>
    <source>
        <strain evidence="2">SAG AM-311-K15</strain>
    </source>
</reference>
<name>A0ABV6Z1R2_UNCC1</name>
<feature type="transmembrane region" description="Helical" evidence="1">
    <location>
        <begin position="140"/>
        <end position="159"/>
    </location>
</feature>